<comment type="cofactor">
    <cofactor evidence="6">
        <name>Mg(2+)</name>
        <dbReference type="ChEBI" id="CHEBI:18420"/>
    </cofactor>
    <text evidence="6">Binds 1 Mg(2+) ion per monomer.</text>
</comment>
<dbReference type="Proteomes" id="UP000201728">
    <property type="component" value="Chromosome"/>
</dbReference>
<dbReference type="SUPFAM" id="SSF51735">
    <property type="entry name" value="NAD(P)-binding Rossmann-fold domains"/>
    <property type="match status" value="1"/>
</dbReference>
<evidence type="ECO:0000256" key="3">
    <source>
        <dbReference type="ARBA" id="ARBA00012929"/>
    </source>
</evidence>
<comment type="catalytic activity">
    <reaction evidence="5 6">
        <text>dTDP-beta-L-rhamnose + NADP(+) = dTDP-4-dehydro-beta-L-rhamnose + NADPH + H(+)</text>
        <dbReference type="Rhea" id="RHEA:21796"/>
        <dbReference type="ChEBI" id="CHEBI:15378"/>
        <dbReference type="ChEBI" id="CHEBI:57510"/>
        <dbReference type="ChEBI" id="CHEBI:57783"/>
        <dbReference type="ChEBI" id="CHEBI:58349"/>
        <dbReference type="ChEBI" id="CHEBI:62830"/>
        <dbReference type="EC" id="1.1.1.133"/>
    </reaction>
</comment>
<dbReference type="EMBL" id="CP016397">
    <property type="protein sequence ID" value="ASQ46432.1"/>
    <property type="molecule type" value="Genomic_DNA"/>
</dbReference>
<dbReference type="CDD" id="cd05254">
    <property type="entry name" value="dTDP_HR_like_SDR_e"/>
    <property type="match status" value="1"/>
</dbReference>
<dbReference type="GO" id="GO:0008831">
    <property type="term" value="F:dTDP-4-dehydrorhamnose reductase activity"/>
    <property type="evidence" value="ECO:0007669"/>
    <property type="project" value="UniProtKB-EC"/>
</dbReference>
<evidence type="ECO:0000259" key="7">
    <source>
        <dbReference type="Pfam" id="PF04321"/>
    </source>
</evidence>
<organism evidence="8 9">
    <name type="scientific">Legionella clemsonensis</name>
    <dbReference type="NCBI Taxonomy" id="1867846"/>
    <lineage>
        <taxon>Bacteria</taxon>
        <taxon>Pseudomonadati</taxon>
        <taxon>Pseudomonadota</taxon>
        <taxon>Gammaproteobacteria</taxon>
        <taxon>Legionellales</taxon>
        <taxon>Legionellaceae</taxon>
        <taxon>Legionella</taxon>
    </lineage>
</organism>
<dbReference type="GO" id="GO:0005829">
    <property type="term" value="C:cytosol"/>
    <property type="evidence" value="ECO:0007669"/>
    <property type="project" value="TreeGrafter"/>
</dbReference>
<dbReference type="InterPro" id="IPR029903">
    <property type="entry name" value="RmlD-like-bd"/>
</dbReference>
<keyword evidence="6 8" id="KW-0560">Oxidoreductase</keyword>
<dbReference type="RefSeq" id="WP_094091291.1">
    <property type="nucleotide sequence ID" value="NZ_CP016397.1"/>
</dbReference>
<reference evidence="9" key="1">
    <citation type="submission" date="2016-07" db="EMBL/GenBank/DDBJ databases">
        <authorList>
            <person name="Florea S."/>
            <person name="Webb J.S."/>
            <person name="Jaromczyk J."/>
            <person name="Schardl C.L."/>
        </authorList>
    </citation>
    <scope>NUCLEOTIDE SEQUENCE [LARGE SCALE GENOMIC DNA]</scope>
    <source>
        <strain evidence="9">CDC-D5610</strain>
    </source>
</reference>
<evidence type="ECO:0000256" key="2">
    <source>
        <dbReference type="ARBA" id="ARBA00010944"/>
    </source>
</evidence>
<dbReference type="AlphaFoldDB" id="A0A222P3M8"/>
<feature type="domain" description="RmlD-like substrate binding" evidence="7">
    <location>
        <begin position="1"/>
        <end position="291"/>
    </location>
</feature>
<sequence>MKILLLGSTGQVGIELMAQLANSTHKVLPVSRKECDLSKPDSVKGILSQFNVDLVINAAAYTAVDMAEEENHLAYQINGFSVGAIASYCQSQNIPLIHFSTDYVFDGTKAEGYVEDDLTSPINTYGNSKLLGEQLIQATLGKYLIFRISWVFSKNSQNFVRTILRLAATREEIKIVADQWGCPTAAKDIARVIVTIIDKLSCDTFQDWGIYHYASFDPTNWYEFANSFLKLAKNKGHHFLLSRLIPIDTGGYPTKAKRPQNSVLITDKIERVFNISRGFWADYLPEVIEEFANQEAKET</sequence>
<gene>
    <name evidence="8" type="primary">rmlD</name>
    <name evidence="8" type="ORF">clem_09410</name>
</gene>
<keyword evidence="6" id="KW-0521">NADP</keyword>
<evidence type="ECO:0000313" key="9">
    <source>
        <dbReference type="Proteomes" id="UP000201728"/>
    </source>
</evidence>
<comment type="pathway">
    <text evidence="1 6">Carbohydrate biosynthesis; dTDP-L-rhamnose biosynthesis.</text>
</comment>
<dbReference type="Gene3D" id="3.40.50.720">
    <property type="entry name" value="NAD(P)-binding Rossmann-like Domain"/>
    <property type="match status" value="1"/>
</dbReference>
<dbReference type="UniPathway" id="UPA00281"/>
<dbReference type="EC" id="1.1.1.133" evidence="3 6"/>
<comment type="function">
    <text evidence="6">Catalyzes the reduction of dTDP-6-deoxy-L-lyxo-4-hexulose to yield dTDP-L-rhamnose.</text>
</comment>
<evidence type="ECO:0000256" key="4">
    <source>
        <dbReference type="ARBA" id="ARBA00017099"/>
    </source>
</evidence>
<dbReference type="OrthoDB" id="9803892at2"/>
<dbReference type="NCBIfam" id="TIGR01214">
    <property type="entry name" value="rmlD"/>
    <property type="match status" value="1"/>
</dbReference>
<dbReference type="InterPro" id="IPR036291">
    <property type="entry name" value="NAD(P)-bd_dom_sf"/>
</dbReference>
<dbReference type="GO" id="GO:0009243">
    <property type="term" value="P:O antigen biosynthetic process"/>
    <property type="evidence" value="ECO:0007669"/>
    <property type="project" value="UniProtKB-UniPathway"/>
</dbReference>
<evidence type="ECO:0000256" key="1">
    <source>
        <dbReference type="ARBA" id="ARBA00004781"/>
    </source>
</evidence>
<comment type="similarity">
    <text evidence="2 6">Belongs to the dTDP-4-dehydrorhamnose reductase family.</text>
</comment>
<protein>
    <recommendedName>
        <fullName evidence="4 6">dTDP-4-dehydrorhamnose reductase</fullName>
        <ecNumber evidence="3 6">1.1.1.133</ecNumber>
    </recommendedName>
</protein>
<dbReference type="Pfam" id="PF04321">
    <property type="entry name" value="RmlD_sub_bind"/>
    <property type="match status" value="1"/>
</dbReference>
<dbReference type="KEGG" id="lcd:clem_09410"/>
<evidence type="ECO:0000256" key="6">
    <source>
        <dbReference type="RuleBase" id="RU364082"/>
    </source>
</evidence>
<dbReference type="Gene3D" id="3.90.25.10">
    <property type="entry name" value="UDP-galactose 4-epimerase, domain 1"/>
    <property type="match status" value="1"/>
</dbReference>
<keyword evidence="9" id="KW-1185">Reference proteome</keyword>
<dbReference type="PANTHER" id="PTHR10491:SF4">
    <property type="entry name" value="METHIONINE ADENOSYLTRANSFERASE 2 SUBUNIT BETA"/>
    <property type="match status" value="1"/>
</dbReference>
<evidence type="ECO:0000313" key="8">
    <source>
        <dbReference type="EMBL" id="ASQ46432.1"/>
    </source>
</evidence>
<proteinExistence type="inferred from homology"/>
<dbReference type="PANTHER" id="PTHR10491">
    <property type="entry name" value="DTDP-4-DEHYDRORHAMNOSE REDUCTASE"/>
    <property type="match status" value="1"/>
</dbReference>
<evidence type="ECO:0000256" key="5">
    <source>
        <dbReference type="ARBA" id="ARBA00048200"/>
    </source>
</evidence>
<dbReference type="UniPathway" id="UPA00124"/>
<dbReference type="InterPro" id="IPR005913">
    <property type="entry name" value="dTDP_dehydrorham_reduct"/>
</dbReference>
<accession>A0A222P3M8</accession>
<dbReference type="GO" id="GO:0019305">
    <property type="term" value="P:dTDP-rhamnose biosynthetic process"/>
    <property type="evidence" value="ECO:0007669"/>
    <property type="project" value="UniProtKB-UniPathway"/>
</dbReference>
<name>A0A222P3M8_9GAMM</name>